<reference evidence="1 2" key="1">
    <citation type="submission" date="2023-10" db="EMBL/GenBank/DDBJ databases">
        <title>Noviherbaspirillum sp. CPCC 100848 genome assembly.</title>
        <authorList>
            <person name="Li X.Y."/>
            <person name="Fang X.M."/>
        </authorList>
    </citation>
    <scope>NUCLEOTIDE SEQUENCE [LARGE SCALE GENOMIC DNA]</scope>
    <source>
        <strain evidence="1 2">CPCC 100848</strain>
    </source>
</reference>
<keyword evidence="2" id="KW-1185">Reference proteome</keyword>
<proteinExistence type="predicted"/>
<name>A0ABU6JF20_9BURK</name>
<evidence type="ECO:0000313" key="2">
    <source>
        <dbReference type="Proteomes" id="UP001352263"/>
    </source>
</evidence>
<protein>
    <submittedName>
        <fullName evidence="1">Uncharacterized protein</fullName>
    </submittedName>
</protein>
<dbReference type="Proteomes" id="UP001352263">
    <property type="component" value="Unassembled WGS sequence"/>
</dbReference>
<accession>A0ABU6JF20</accession>
<comment type="caution">
    <text evidence="1">The sequence shown here is derived from an EMBL/GenBank/DDBJ whole genome shotgun (WGS) entry which is preliminary data.</text>
</comment>
<gene>
    <name evidence="1" type="ORF">RY831_24140</name>
</gene>
<dbReference type="EMBL" id="JAWIIV010000027">
    <property type="protein sequence ID" value="MEC4722258.1"/>
    <property type="molecule type" value="Genomic_DNA"/>
</dbReference>
<dbReference type="RefSeq" id="WP_326508933.1">
    <property type="nucleotide sequence ID" value="NZ_JAWIIV010000027.1"/>
</dbReference>
<sequence>MDNQKPTLGDDVLAACKRAYEEDNMEVAEHLLRALEVLAAKEDSSAIQETMAELTRLPTGQDPPQ</sequence>
<organism evidence="1 2">
    <name type="scientific">Noviherbaspirillum album</name>
    <dbReference type="NCBI Taxonomy" id="3080276"/>
    <lineage>
        <taxon>Bacteria</taxon>
        <taxon>Pseudomonadati</taxon>
        <taxon>Pseudomonadota</taxon>
        <taxon>Betaproteobacteria</taxon>
        <taxon>Burkholderiales</taxon>
        <taxon>Oxalobacteraceae</taxon>
        <taxon>Noviherbaspirillum</taxon>
    </lineage>
</organism>
<evidence type="ECO:0000313" key="1">
    <source>
        <dbReference type="EMBL" id="MEC4722258.1"/>
    </source>
</evidence>